<dbReference type="PANTHER" id="PTHR46517">
    <property type="entry name" value="FRUCTOSE-2,6-BISPHOSPHATASE TIGAR"/>
    <property type="match status" value="1"/>
</dbReference>
<dbReference type="SMART" id="SM00855">
    <property type="entry name" value="PGAM"/>
    <property type="match status" value="1"/>
</dbReference>
<dbReference type="InterPro" id="IPR001345">
    <property type="entry name" value="PG/BPGM_mutase_AS"/>
</dbReference>
<name>A0ABN3PDB6_9MICO</name>
<dbReference type="Proteomes" id="UP001500274">
    <property type="component" value="Unassembled WGS sequence"/>
</dbReference>
<reference evidence="2 3" key="1">
    <citation type="journal article" date="2019" name="Int. J. Syst. Evol. Microbiol.">
        <title>The Global Catalogue of Microorganisms (GCM) 10K type strain sequencing project: providing services to taxonomists for standard genome sequencing and annotation.</title>
        <authorList>
            <consortium name="The Broad Institute Genomics Platform"/>
            <consortium name="The Broad Institute Genome Sequencing Center for Infectious Disease"/>
            <person name="Wu L."/>
            <person name="Ma J."/>
        </authorList>
    </citation>
    <scope>NUCLEOTIDE SEQUENCE [LARGE SCALE GENOMIC DNA]</scope>
    <source>
        <strain evidence="2 3">JCM 16365</strain>
    </source>
</reference>
<evidence type="ECO:0000256" key="1">
    <source>
        <dbReference type="ARBA" id="ARBA00022801"/>
    </source>
</evidence>
<dbReference type="PROSITE" id="PS00175">
    <property type="entry name" value="PG_MUTASE"/>
    <property type="match status" value="1"/>
</dbReference>
<protein>
    <submittedName>
        <fullName evidence="2">Phosphatase PhoE</fullName>
    </submittedName>
</protein>
<dbReference type="SUPFAM" id="SSF53254">
    <property type="entry name" value="Phosphoglycerate mutase-like"/>
    <property type="match status" value="1"/>
</dbReference>
<evidence type="ECO:0000313" key="3">
    <source>
        <dbReference type="Proteomes" id="UP001500274"/>
    </source>
</evidence>
<accession>A0ABN3PDB6</accession>
<dbReference type="PANTHER" id="PTHR46517:SF1">
    <property type="entry name" value="FRUCTOSE-2,6-BISPHOSPHATASE TIGAR"/>
    <property type="match status" value="1"/>
</dbReference>
<dbReference type="EMBL" id="BAAARI010000011">
    <property type="protein sequence ID" value="GAA2576318.1"/>
    <property type="molecule type" value="Genomic_DNA"/>
</dbReference>
<dbReference type="CDD" id="cd07067">
    <property type="entry name" value="HP_PGM_like"/>
    <property type="match status" value="1"/>
</dbReference>
<dbReference type="RefSeq" id="WP_344228166.1">
    <property type="nucleotide sequence ID" value="NZ_BAAARI010000011.1"/>
</dbReference>
<sequence length="197" mass="21383">MTHLILIRHGETDWNRARRIQGATDIPLNETGRTQARDAGLALRDRLDADTPLLLVSSDLQRAAETADIIGAILERPVAGRYPELRERSYGEAEGVSIDELAERWGRGPDARVPGAETREQLRERALSGLARVIADASADEPSPVVVAVAHGALIREVLAFATDEQLPADGDRLGNGSAQEFSWQDGLLRLLSYSAA</sequence>
<comment type="caution">
    <text evidence="2">The sequence shown here is derived from an EMBL/GenBank/DDBJ whole genome shotgun (WGS) entry which is preliminary data.</text>
</comment>
<proteinExistence type="predicted"/>
<dbReference type="Pfam" id="PF00300">
    <property type="entry name" value="His_Phos_1"/>
    <property type="match status" value="1"/>
</dbReference>
<organism evidence="2 3">
    <name type="scientific">Microbacterium binotii</name>
    <dbReference type="NCBI Taxonomy" id="462710"/>
    <lineage>
        <taxon>Bacteria</taxon>
        <taxon>Bacillati</taxon>
        <taxon>Actinomycetota</taxon>
        <taxon>Actinomycetes</taxon>
        <taxon>Micrococcales</taxon>
        <taxon>Microbacteriaceae</taxon>
        <taxon>Microbacterium</taxon>
    </lineage>
</organism>
<dbReference type="InterPro" id="IPR051695">
    <property type="entry name" value="Phosphoglycerate_Mutase"/>
</dbReference>
<dbReference type="Gene3D" id="3.40.50.1240">
    <property type="entry name" value="Phosphoglycerate mutase-like"/>
    <property type="match status" value="1"/>
</dbReference>
<dbReference type="InterPro" id="IPR029033">
    <property type="entry name" value="His_PPase_superfam"/>
</dbReference>
<keyword evidence="1" id="KW-0378">Hydrolase</keyword>
<evidence type="ECO:0000313" key="2">
    <source>
        <dbReference type="EMBL" id="GAA2576318.1"/>
    </source>
</evidence>
<dbReference type="InterPro" id="IPR013078">
    <property type="entry name" value="His_Pase_superF_clade-1"/>
</dbReference>
<gene>
    <name evidence="2" type="primary">phoE</name>
    <name evidence="2" type="ORF">GCM10009862_14470</name>
</gene>
<keyword evidence="3" id="KW-1185">Reference proteome</keyword>